<dbReference type="Proteomes" id="UP000012073">
    <property type="component" value="Unassembled WGS sequence"/>
</dbReference>
<dbReference type="KEGG" id="ccp:CHC_T00002949001"/>
<evidence type="ECO:0000313" key="2">
    <source>
        <dbReference type="Proteomes" id="UP000012073"/>
    </source>
</evidence>
<name>R7Q9U9_CHOCR</name>
<organism evidence="1 2">
    <name type="scientific">Chondrus crispus</name>
    <name type="common">Carrageen Irish moss</name>
    <name type="synonym">Polymorpha crispa</name>
    <dbReference type="NCBI Taxonomy" id="2769"/>
    <lineage>
        <taxon>Eukaryota</taxon>
        <taxon>Rhodophyta</taxon>
        <taxon>Florideophyceae</taxon>
        <taxon>Rhodymeniophycidae</taxon>
        <taxon>Gigartinales</taxon>
        <taxon>Gigartinaceae</taxon>
        <taxon>Chondrus</taxon>
    </lineage>
</organism>
<dbReference type="Gramene" id="CDF34250">
    <property type="protein sequence ID" value="CDF34250"/>
    <property type="gene ID" value="CHC_T00002949001"/>
</dbReference>
<proteinExistence type="predicted"/>
<dbReference type="RefSeq" id="XP_005714069.1">
    <property type="nucleotide sequence ID" value="XM_005714012.1"/>
</dbReference>
<dbReference type="EMBL" id="HG001680">
    <property type="protein sequence ID" value="CDF34250.1"/>
    <property type="molecule type" value="Genomic_DNA"/>
</dbReference>
<sequence length="62" mass="7309">MQPKAPLARLARSGCPEAVNMYHRMCLLFQCQRRKVENFCSPPQSRRASFSMKPYTTFVWVR</sequence>
<keyword evidence="2" id="KW-1185">Reference proteome</keyword>
<gene>
    <name evidence="1" type="ORF">CHC_T00002949001</name>
</gene>
<accession>R7Q9U9</accession>
<dbReference type="GeneID" id="17321786"/>
<reference evidence="2" key="1">
    <citation type="journal article" date="2013" name="Proc. Natl. Acad. Sci. U.S.A.">
        <title>Genome structure and metabolic features in the red seaweed Chondrus crispus shed light on evolution of the Archaeplastida.</title>
        <authorList>
            <person name="Collen J."/>
            <person name="Porcel B."/>
            <person name="Carre W."/>
            <person name="Ball S.G."/>
            <person name="Chaparro C."/>
            <person name="Tonon T."/>
            <person name="Barbeyron T."/>
            <person name="Michel G."/>
            <person name="Noel B."/>
            <person name="Valentin K."/>
            <person name="Elias M."/>
            <person name="Artiguenave F."/>
            <person name="Arun A."/>
            <person name="Aury J.M."/>
            <person name="Barbosa-Neto J.F."/>
            <person name="Bothwell J.H."/>
            <person name="Bouget F.Y."/>
            <person name="Brillet L."/>
            <person name="Cabello-Hurtado F."/>
            <person name="Capella-Gutierrez S."/>
            <person name="Charrier B."/>
            <person name="Cladiere L."/>
            <person name="Cock J.M."/>
            <person name="Coelho S.M."/>
            <person name="Colleoni C."/>
            <person name="Czjzek M."/>
            <person name="Da Silva C."/>
            <person name="Delage L."/>
            <person name="Denoeud F."/>
            <person name="Deschamps P."/>
            <person name="Dittami S.M."/>
            <person name="Gabaldon T."/>
            <person name="Gachon C.M."/>
            <person name="Groisillier A."/>
            <person name="Herve C."/>
            <person name="Jabbari K."/>
            <person name="Katinka M."/>
            <person name="Kloareg B."/>
            <person name="Kowalczyk N."/>
            <person name="Labadie K."/>
            <person name="Leblanc C."/>
            <person name="Lopez P.J."/>
            <person name="McLachlan D.H."/>
            <person name="Meslet-Cladiere L."/>
            <person name="Moustafa A."/>
            <person name="Nehr Z."/>
            <person name="Nyvall Collen P."/>
            <person name="Panaud O."/>
            <person name="Partensky F."/>
            <person name="Poulain J."/>
            <person name="Rensing S.A."/>
            <person name="Rousvoal S."/>
            <person name="Samson G."/>
            <person name="Symeonidi A."/>
            <person name="Weissenbach J."/>
            <person name="Zambounis A."/>
            <person name="Wincker P."/>
            <person name="Boyen C."/>
        </authorList>
    </citation>
    <scope>NUCLEOTIDE SEQUENCE [LARGE SCALE GENOMIC DNA]</scope>
    <source>
        <strain evidence="2">cv. Stackhouse</strain>
    </source>
</reference>
<evidence type="ECO:0000313" key="1">
    <source>
        <dbReference type="EMBL" id="CDF34250.1"/>
    </source>
</evidence>
<dbReference type="AlphaFoldDB" id="R7Q9U9"/>
<protein>
    <submittedName>
        <fullName evidence="1">Uncharacterized protein</fullName>
    </submittedName>
</protein>